<proteinExistence type="predicted"/>
<evidence type="ECO:0000256" key="2">
    <source>
        <dbReference type="SAM" id="Phobius"/>
    </source>
</evidence>
<keyword evidence="2" id="KW-0812">Transmembrane</keyword>
<keyword evidence="2" id="KW-0472">Membrane</keyword>
<dbReference type="AlphaFoldDB" id="A0A2L2T188"/>
<evidence type="ECO:0000313" key="3">
    <source>
        <dbReference type="EMBL" id="CEI63149.1"/>
    </source>
</evidence>
<feature type="transmembrane region" description="Helical" evidence="2">
    <location>
        <begin position="87"/>
        <end position="107"/>
    </location>
</feature>
<feature type="region of interest" description="Disordered" evidence="1">
    <location>
        <begin position="117"/>
        <end position="150"/>
    </location>
</feature>
<dbReference type="Proteomes" id="UP000245910">
    <property type="component" value="Chromosome II"/>
</dbReference>
<dbReference type="EMBL" id="LN649230">
    <property type="protein sequence ID" value="CEI63149.1"/>
    <property type="molecule type" value="Genomic_DNA"/>
</dbReference>
<protein>
    <submittedName>
        <fullName evidence="3">Uncharacterized protein</fullName>
    </submittedName>
</protein>
<organism evidence="3 4">
    <name type="scientific">Fusarium venenatum</name>
    <dbReference type="NCBI Taxonomy" id="56646"/>
    <lineage>
        <taxon>Eukaryota</taxon>
        <taxon>Fungi</taxon>
        <taxon>Dikarya</taxon>
        <taxon>Ascomycota</taxon>
        <taxon>Pezizomycotina</taxon>
        <taxon>Sordariomycetes</taxon>
        <taxon>Hypocreomycetidae</taxon>
        <taxon>Hypocreales</taxon>
        <taxon>Nectriaceae</taxon>
        <taxon>Fusarium</taxon>
    </lineage>
</organism>
<evidence type="ECO:0000256" key="1">
    <source>
        <dbReference type="SAM" id="MobiDB-lite"/>
    </source>
</evidence>
<feature type="compositionally biased region" description="Polar residues" evidence="1">
    <location>
        <begin position="117"/>
        <end position="131"/>
    </location>
</feature>
<keyword evidence="2" id="KW-1133">Transmembrane helix</keyword>
<reference evidence="4" key="1">
    <citation type="submission" date="2014-10" db="EMBL/GenBank/DDBJ databases">
        <authorList>
            <person name="King R."/>
        </authorList>
    </citation>
    <scope>NUCLEOTIDE SEQUENCE [LARGE SCALE GENOMIC DNA]</scope>
    <source>
        <strain evidence="4">A3/5</strain>
    </source>
</reference>
<evidence type="ECO:0000313" key="4">
    <source>
        <dbReference type="Proteomes" id="UP000245910"/>
    </source>
</evidence>
<feature type="transmembrane region" description="Helical" evidence="2">
    <location>
        <begin position="202"/>
        <end position="223"/>
    </location>
</feature>
<accession>A0A2L2T188</accession>
<keyword evidence="4" id="KW-1185">Reference proteome</keyword>
<name>A0A2L2T188_9HYPO</name>
<sequence length="224" mass="25295">MQRNNPPPPPETTLNLPPKSPNLVSHERIVMSWPLAIVAWSCSSRLWLYNDKIDQPTTTANIYPPQFIRDTQEHLLYQINTAIMLPFHYFIFTLLIILGFTSTSVCLPTQTLEAQPASTLSHSLPDTTNMPDSLEERQERNNANPSVFNPPVTAAPDQAEKLASMGWRQTTYYECKTRDGKERCGWHIPVYKAAAEGRRGEIVGWKVVVGIALGLAMLLYGGWW</sequence>